<dbReference type="Pfam" id="PF00069">
    <property type="entry name" value="Pkinase"/>
    <property type="match status" value="1"/>
</dbReference>
<dbReference type="InterPro" id="IPR011989">
    <property type="entry name" value="ARM-like"/>
</dbReference>
<feature type="compositionally biased region" description="Polar residues" evidence="5">
    <location>
        <begin position="298"/>
        <end position="331"/>
    </location>
</feature>
<gene>
    <name evidence="7" type="ORF">ACFSQZ_10885</name>
</gene>
<comment type="caution">
    <text evidence="7">The sequence shown here is derived from an EMBL/GenBank/DDBJ whole genome shotgun (WGS) entry which is preliminary data.</text>
</comment>
<evidence type="ECO:0000256" key="5">
    <source>
        <dbReference type="SAM" id="MobiDB-lite"/>
    </source>
</evidence>
<dbReference type="RefSeq" id="WP_377093318.1">
    <property type="nucleotide sequence ID" value="NZ_JBHSJM010000001.1"/>
</dbReference>
<evidence type="ECO:0000256" key="3">
    <source>
        <dbReference type="ARBA" id="ARBA00022777"/>
    </source>
</evidence>
<dbReference type="PROSITE" id="PS00108">
    <property type="entry name" value="PROTEIN_KINASE_ST"/>
    <property type="match status" value="1"/>
</dbReference>
<proteinExistence type="predicted"/>
<dbReference type="SUPFAM" id="SSF56112">
    <property type="entry name" value="Protein kinase-like (PK-like)"/>
    <property type="match status" value="1"/>
</dbReference>
<dbReference type="Gene3D" id="1.25.10.10">
    <property type="entry name" value="Leucine-rich Repeat Variant"/>
    <property type="match status" value="1"/>
</dbReference>
<evidence type="ECO:0000313" key="8">
    <source>
        <dbReference type="Proteomes" id="UP001597297"/>
    </source>
</evidence>
<protein>
    <submittedName>
        <fullName evidence="7">Serine/threonine protein kinase</fullName>
    </submittedName>
</protein>
<evidence type="ECO:0000256" key="2">
    <source>
        <dbReference type="ARBA" id="ARBA00022741"/>
    </source>
</evidence>
<dbReference type="PROSITE" id="PS50011">
    <property type="entry name" value="PROTEIN_KINASE_DOM"/>
    <property type="match status" value="1"/>
</dbReference>
<dbReference type="SMART" id="SM00220">
    <property type="entry name" value="S_TKc"/>
    <property type="match status" value="1"/>
</dbReference>
<dbReference type="EMBL" id="JBHUJC010000036">
    <property type="protein sequence ID" value="MFD2276975.1"/>
    <property type="molecule type" value="Genomic_DNA"/>
</dbReference>
<feature type="compositionally biased region" description="Low complexity" evidence="5">
    <location>
        <begin position="359"/>
        <end position="369"/>
    </location>
</feature>
<dbReference type="InterPro" id="IPR016024">
    <property type="entry name" value="ARM-type_fold"/>
</dbReference>
<keyword evidence="8" id="KW-1185">Reference proteome</keyword>
<dbReference type="CDD" id="cd14014">
    <property type="entry name" value="STKc_PknB_like"/>
    <property type="match status" value="1"/>
</dbReference>
<keyword evidence="1" id="KW-0808">Transferase</keyword>
<keyword evidence="4" id="KW-0067">ATP-binding</keyword>
<dbReference type="InterPro" id="IPR011009">
    <property type="entry name" value="Kinase-like_dom_sf"/>
</dbReference>
<sequence>MSDERYEIRGKIGQGGVGAVYRAYDTQLRREVAIKRVLADEGYEDSDVATRNLLKEATALSSVQHPHICTVYDAGMDKEGPYVVMELINGKTLDEMVERGTLTYDDFREVAIQSQEAMIAAQDLDLVHRDLKPSNVMVCWLPSGRFQVKLVDFGLAKFSAKPSLQTIDHGDAVFGSIFFMAPEQFERTPLDRRTDMYSLGAMYYYSLAGTYPFNGDSAPQVMASHLQNSVQPLHELRPDLPQWVCDWVMWHIARDMNDRPESARVALEKYLADEAAATQGGAAASLRTGPQLIIPATSAQANKPASAVDSKTSPQSISPPGGNKTLTSSQPVRPASAVTGSTAVQPARPQVTPNANVSTAPTNTAPQTTPEEEIENTQDAPAAPPTSQGLSGSQKKMLIGGLSGAVAILVAVLVVQSSSGKEAEEFNDLVGQVSDLTAKDLPTTEKQFQLLVDSLSESDIKNRNAIFRRLYLAKAVGNYSPDAILLELLRANTLTGEDKQNLVICIGKRGEPEAMKELLQFAVDNPDEPSARFALEAASKNASESDFGTFINILSETTDSTINQAAERALKKIISNSRRKNTLADQLIGAFDASLDSNYKLTMIRLLGTTGSDAALNKLTSNLKSQQSQERIAAATAFADWPNDEPFNILIDAYEEEDNSSVKERILKSATELISADRLHDPNEIESYWVTLSGYANTDSQKSRIITEAVRANQAWSVIILNSYLDSSHSKRIRDLAGRGLKKLKK</sequence>
<dbReference type="PANTHER" id="PTHR43289">
    <property type="entry name" value="MITOGEN-ACTIVATED PROTEIN KINASE KINASE KINASE 20-RELATED"/>
    <property type="match status" value="1"/>
</dbReference>
<organism evidence="7 8">
    <name type="scientific">Rubritalea spongiae</name>
    <dbReference type="NCBI Taxonomy" id="430797"/>
    <lineage>
        <taxon>Bacteria</taxon>
        <taxon>Pseudomonadati</taxon>
        <taxon>Verrucomicrobiota</taxon>
        <taxon>Verrucomicrobiia</taxon>
        <taxon>Verrucomicrobiales</taxon>
        <taxon>Rubritaleaceae</taxon>
        <taxon>Rubritalea</taxon>
    </lineage>
</organism>
<feature type="domain" description="Protein kinase" evidence="6">
    <location>
        <begin position="6"/>
        <end position="271"/>
    </location>
</feature>
<dbReference type="Gene3D" id="1.10.510.10">
    <property type="entry name" value="Transferase(Phosphotransferase) domain 1"/>
    <property type="match status" value="1"/>
</dbReference>
<dbReference type="GO" id="GO:0004674">
    <property type="term" value="F:protein serine/threonine kinase activity"/>
    <property type="evidence" value="ECO:0007669"/>
    <property type="project" value="UniProtKB-KW"/>
</dbReference>
<keyword evidence="2" id="KW-0547">Nucleotide-binding</keyword>
<accession>A0ABW5E5Q9</accession>
<dbReference type="PANTHER" id="PTHR43289:SF30">
    <property type="entry name" value="NON-SPECIFIC SERINE_THREONINE PROTEIN KINASE"/>
    <property type="match status" value="1"/>
</dbReference>
<dbReference type="InterPro" id="IPR008271">
    <property type="entry name" value="Ser/Thr_kinase_AS"/>
</dbReference>
<reference evidence="8" key="1">
    <citation type="journal article" date="2019" name="Int. J. Syst. Evol. Microbiol.">
        <title>The Global Catalogue of Microorganisms (GCM) 10K type strain sequencing project: providing services to taxonomists for standard genome sequencing and annotation.</title>
        <authorList>
            <consortium name="The Broad Institute Genomics Platform"/>
            <consortium name="The Broad Institute Genome Sequencing Center for Infectious Disease"/>
            <person name="Wu L."/>
            <person name="Ma J."/>
        </authorList>
    </citation>
    <scope>NUCLEOTIDE SEQUENCE [LARGE SCALE GENOMIC DNA]</scope>
    <source>
        <strain evidence="8">JCM 16545</strain>
    </source>
</reference>
<evidence type="ECO:0000256" key="4">
    <source>
        <dbReference type="ARBA" id="ARBA00022840"/>
    </source>
</evidence>
<keyword evidence="3 7" id="KW-0418">Kinase</keyword>
<evidence type="ECO:0000259" key="6">
    <source>
        <dbReference type="PROSITE" id="PS50011"/>
    </source>
</evidence>
<dbReference type="InterPro" id="IPR000719">
    <property type="entry name" value="Prot_kinase_dom"/>
</dbReference>
<dbReference type="Gene3D" id="3.30.200.20">
    <property type="entry name" value="Phosphorylase Kinase, domain 1"/>
    <property type="match status" value="1"/>
</dbReference>
<dbReference type="Proteomes" id="UP001597297">
    <property type="component" value="Unassembled WGS sequence"/>
</dbReference>
<evidence type="ECO:0000256" key="1">
    <source>
        <dbReference type="ARBA" id="ARBA00022679"/>
    </source>
</evidence>
<keyword evidence="7" id="KW-0723">Serine/threonine-protein kinase</keyword>
<evidence type="ECO:0000313" key="7">
    <source>
        <dbReference type="EMBL" id="MFD2276975.1"/>
    </source>
</evidence>
<name>A0ABW5E5Q9_9BACT</name>
<dbReference type="SUPFAM" id="SSF48371">
    <property type="entry name" value="ARM repeat"/>
    <property type="match status" value="1"/>
</dbReference>
<feature type="region of interest" description="Disordered" evidence="5">
    <location>
        <begin position="298"/>
        <end position="393"/>
    </location>
</feature>